<dbReference type="GO" id="GO:0003677">
    <property type="term" value="F:DNA binding"/>
    <property type="evidence" value="ECO:0007669"/>
    <property type="project" value="UniProtKB-KW"/>
</dbReference>
<reference evidence="4 5" key="1">
    <citation type="journal article" date="2023" name="Int. J. Syst. Evol. Microbiol.">
        <title>Ligilactobacillus ubinensis sp. nov., a novel species isolated from the wild ferment of a durian fruit (Durio zibethinus).</title>
        <authorList>
            <person name="Heng Y.C."/>
            <person name="Menon N."/>
            <person name="Chen B."/>
            <person name="Loo B.Z.L."/>
            <person name="Wong G.W.J."/>
            <person name="Lim A.C.H."/>
            <person name="Silvaraju S."/>
            <person name="Kittelmann S."/>
        </authorList>
    </citation>
    <scope>NUCLEOTIDE SEQUENCE [LARGE SCALE GENOMIC DNA]</scope>
    <source>
        <strain evidence="4 5">WILCCON 0076</strain>
    </source>
</reference>
<dbReference type="SMART" id="SM00448">
    <property type="entry name" value="REC"/>
    <property type="match status" value="1"/>
</dbReference>
<evidence type="ECO:0000313" key="4">
    <source>
        <dbReference type="EMBL" id="MCP0885787.1"/>
    </source>
</evidence>
<dbReference type="Pfam" id="PF04397">
    <property type="entry name" value="LytTR"/>
    <property type="match status" value="1"/>
</dbReference>
<keyword evidence="4" id="KW-0238">DNA-binding</keyword>
<proteinExistence type="predicted"/>
<feature type="modified residue" description="4-aspartylphosphate" evidence="1">
    <location>
        <position position="55"/>
    </location>
</feature>
<dbReference type="GO" id="GO:0000156">
    <property type="term" value="F:phosphorelay response regulator activity"/>
    <property type="evidence" value="ECO:0007669"/>
    <property type="project" value="InterPro"/>
</dbReference>
<dbReference type="PROSITE" id="PS50930">
    <property type="entry name" value="HTH_LYTTR"/>
    <property type="match status" value="1"/>
</dbReference>
<dbReference type="SUPFAM" id="SSF52172">
    <property type="entry name" value="CheY-like"/>
    <property type="match status" value="1"/>
</dbReference>
<sequence length="245" mass="28009">MNILIVDDEALAREELKYLVKQSLSIKDKAIFLAEDVHEAQDILLKKKIDLIFLDISLNDENGFDLADELNQLAHPPLVIFATAYDEYAVQAFEIDAVDYILKPFEQGRIDKALAKVAKLIAVPKKHEEVGQTEHKTNEFITINLVDRGIVLKKSDIVAGTIEQGELTLTTLQHEYKLKNTLAWLKSRLTDERFIQIHRNTMVNLMQIKEVQPWFNHTALVIMTTGLKFPVGRSYLKKLNMKLGL</sequence>
<dbReference type="PROSITE" id="PS50110">
    <property type="entry name" value="RESPONSE_REGULATORY"/>
    <property type="match status" value="1"/>
</dbReference>
<dbReference type="Proteomes" id="UP001139006">
    <property type="component" value="Unassembled WGS sequence"/>
</dbReference>
<dbReference type="InterPro" id="IPR007492">
    <property type="entry name" value="LytTR_DNA-bd_dom"/>
</dbReference>
<accession>A0A9X2FFW9</accession>
<keyword evidence="1" id="KW-0597">Phosphoprotein</keyword>
<evidence type="ECO:0000259" key="2">
    <source>
        <dbReference type="PROSITE" id="PS50110"/>
    </source>
</evidence>
<evidence type="ECO:0000259" key="3">
    <source>
        <dbReference type="PROSITE" id="PS50930"/>
    </source>
</evidence>
<dbReference type="EMBL" id="JAIULA010000001">
    <property type="protein sequence ID" value="MCP0885787.1"/>
    <property type="molecule type" value="Genomic_DNA"/>
</dbReference>
<dbReference type="RefSeq" id="WP_253358480.1">
    <property type="nucleotide sequence ID" value="NZ_JAIULA010000001.1"/>
</dbReference>
<organism evidence="4 5">
    <name type="scientific">Ligilactobacillus ubinensis</name>
    <dbReference type="NCBI Taxonomy" id="2876789"/>
    <lineage>
        <taxon>Bacteria</taxon>
        <taxon>Bacillati</taxon>
        <taxon>Bacillota</taxon>
        <taxon>Bacilli</taxon>
        <taxon>Lactobacillales</taxon>
        <taxon>Lactobacillaceae</taxon>
        <taxon>Ligilactobacillus</taxon>
    </lineage>
</organism>
<feature type="domain" description="HTH LytTR-type" evidence="3">
    <location>
        <begin position="141"/>
        <end position="245"/>
    </location>
</feature>
<dbReference type="Gene3D" id="2.40.50.1020">
    <property type="entry name" value="LytTr DNA-binding domain"/>
    <property type="match status" value="1"/>
</dbReference>
<feature type="domain" description="Response regulatory" evidence="2">
    <location>
        <begin position="2"/>
        <end position="118"/>
    </location>
</feature>
<dbReference type="PANTHER" id="PTHR37299">
    <property type="entry name" value="TRANSCRIPTIONAL REGULATOR-RELATED"/>
    <property type="match status" value="1"/>
</dbReference>
<dbReference type="InterPro" id="IPR011006">
    <property type="entry name" value="CheY-like_superfamily"/>
</dbReference>
<keyword evidence="5" id="KW-1185">Reference proteome</keyword>
<dbReference type="SMART" id="SM00850">
    <property type="entry name" value="LytTR"/>
    <property type="match status" value="1"/>
</dbReference>
<dbReference type="InterPro" id="IPR001789">
    <property type="entry name" value="Sig_transdc_resp-reg_receiver"/>
</dbReference>
<name>A0A9X2FFW9_9LACO</name>
<gene>
    <name evidence="4" type="ORF">LB941_00380</name>
</gene>
<protein>
    <submittedName>
        <fullName evidence="4">LytTR family transcriptional regulator DNA-binding domain-containing protein</fullName>
    </submittedName>
</protein>
<dbReference type="Pfam" id="PF00072">
    <property type="entry name" value="Response_reg"/>
    <property type="match status" value="1"/>
</dbReference>
<dbReference type="InterPro" id="IPR046947">
    <property type="entry name" value="LytR-like"/>
</dbReference>
<dbReference type="PANTHER" id="PTHR37299:SF1">
    <property type="entry name" value="STAGE 0 SPORULATION PROTEIN A HOMOLOG"/>
    <property type="match status" value="1"/>
</dbReference>
<dbReference type="Gene3D" id="3.40.50.2300">
    <property type="match status" value="1"/>
</dbReference>
<dbReference type="AlphaFoldDB" id="A0A9X2FFW9"/>
<comment type="caution">
    <text evidence="4">The sequence shown here is derived from an EMBL/GenBank/DDBJ whole genome shotgun (WGS) entry which is preliminary data.</text>
</comment>
<evidence type="ECO:0000313" key="5">
    <source>
        <dbReference type="Proteomes" id="UP001139006"/>
    </source>
</evidence>
<evidence type="ECO:0000256" key="1">
    <source>
        <dbReference type="PROSITE-ProRule" id="PRU00169"/>
    </source>
</evidence>